<dbReference type="EMBL" id="CAACVG010006992">
    <property type="protein sequence ID" value="VEN42987.1"/>
    <property type="molecule type" value="Genomic_DNA"/>
</dbReference>
<sequence length="38" mass="4155">FIPIARSSSAFHCPPSAVSVVLVGKSLYKELLPCSFRF</sequence>
<reference evidence="1 2" key="1">
    <citation type="submission" date="2019-01" db="EMBL/GenBank/DDBJ databases">
        <authorList>
            <person name="Sayadi A."/>
        </authorList>
    </citation>
    <scope>NUCLEOTIDE SEQUENCE [LARGE SCALE GENOMIC DNA]</scope>
</reference>
<protein>
    <submittedName>
        <fullName evidence="1">Uncharacterized protein</fullName>
    </submittedName>
</protein>
<accession>A0A653C4Z6</accession>
<dbReference type="AlphaFoldDB" id="A0A653C4Z6"/>
<organism evidence="1 2">
    <name type="scientific">Callosobruchus maculatus</name>
    <name type="common">Southern cowpea weevil</name>
    <name type="synonym">Pulse bruchid</name>
    <dbReference type="NCBI Taxonomy" id="64391"/>
    <lineage>
        <taxon>Eukaryota</taxon>
        <taxon>Metazoa</taxon>
        <taxon>Ecdysozoa</taxon>
        <taxon>Arthropoda</taxon>
        <taxon>Hexapoda</taxon>
        <taxon>Insecta</taxon>
        <taxon>Pterygota</taxon>
        <taxon>Neoptera</taxon>
        <taxon>Endopterygota</taxon>
        <taxon>Coleoptera</taxon>
        <taxon>Polyphaga</taxon>
        <taxon>Cucujiformia</taxon>
        <taxon>Chrysomeloidea</taxon>
        <taxon>Chrysomelidae</taxon>
        <taxon>Bruchinae</taxon>
        <taxon>Bruchini</taxon>
        <taxon>Callosobruchus</taxon>
    </lineage>
</organism>
<keyword evidence="2" id="KW-1185">Reference proteome</keyword>
<evidence type="ECO:0000313" key="1">
    <source>
        <dbReference type="EMBL" id="VEN42987.1"/>
    </source>
</evidence>
<feature type="non-terminal residue" evidence="1">
    <location>
        <position position="1"/>
    </location>
</feature>
<gene>
    <name evidence="1" type="ORF">CALMAC_LOCUS6288</name>
</gene>
<evidence type="ECO:0000313" key="2">
    <source>
        <dbReference type="Proteomes" id="UP000410492"/>
    </source>
</evidence>
<name>A0A653C4Z6_CALMS</name>
<dbReference type="Proteomes" id="UP000410492">
    <property type="component" value="Unassembled WGS sequence"/>
</dbReference>
<proteinExistence type="predicted"/>